<gene>
    <name evidence="3" type="ORF">EKH83_11090</name>
    <name evidence="2" type="ORF">F1649_06415</name>
</gene>
<dbReference type="EMBL" id="VWNE01000008">
    <property type="protein sequence ID" value="KAA8484402.1"/>
    <property type="molecule type" value="Genomic_DNA"/>
</dbReference>
<feature type="transmembrane region" description="Helical" evidence="1">
    <location>
        <begin position="40"/>
        <end position="59"/>
    </location>
</feature>
<evidence type="ECO:0000256" key="1">
    <source>
        <dbReference type="SAM" id="Phobius"/>
    </source>
</evidence>
<dbReference type="OrthoDB" id="799709at2"/>
<feature type="transmembrane region" description="Helical" evidence="1">
    <location>
        <begin position="106"/>
        <end position="126"/>
    </location>
</feature>
<dbReference type="EMBL" id="RXOC01000006">
    <property type="protein sequence ID" value="RXF69787.1"/>
    <property type="molecule type" value="Genomic_DNA"/>
</dbReference>
<keyword evidence="1" id="KW-0472">Membrane</keyword>
<evidence type="ECO:0000313" key="2">
    <source>
        <dbReference type="EMBL" id="KAA8484402.1"/>
    </source>
</evidence>
<accession>A0A4Q0M9D0</accession>
<protein>
    <submittedName>
        <fullName evidence="3">Uncharacterized protein</fullName>
    </submittedName>
</protein>
<reference evidence="2 5" key="2">
    <citation type="submission" date="2019-09" db="EMBL/GenBank/DDBJ databases">
        <title>Pararcticibacter amylolyticus gen. nov., sp. nov., isolated from a rottenly hemp rope, and reclassification of Pedobacter tournemirensis as Pararcticibacter tournemirensis comb. nov.</title>
        <authorList>
            <person name="Cai Y."/>
        </authorList>
    </citation>
    <scope>NUCLEOTIDE SEQUENCE [LARGE SCALE GENOMIC DNA]</scope>
    <source>
        <strain evidence="2 5">TF5-37.2-LB10</strain>
    </source>
</reference>
<feature type="transmembrane region" description="Helical" evidence="1">
    <location>
        <begin position="7"/>
        <end position="28"/>
    </location>
</feature>
<evidence type="ECO:0000313" key="5">
    <source>
        <dbReference type="Proteomes" id="UP000322918"/>
    </source>
</evidence>
<comment type="caution">
    <text evidence="3">The sequence shown here is derived from an EMBL/GenBank/DDBJ whole genome shotgun (WGS) entry which is preliminary data.</text>
</comment>
<evidence type="ECO:0000313" key="3">
    <source>
        <dbReference type="EMBL" id="RXF69787.1"/>
    </source>
</evidence>
<name>A0A4Q0M9D0_9SPHI</name>
<keyword evidence="1" id="KW-0812">Transmembrane</keyword>
<evidence type="ECO:0000313" key="4">
    <source>
        <dbReference type="Proteomes" id="UP000290848"/>
    </source>
</evidence>
<proteinExistence type="predicted"/>
<sequence length="145" mass="15873">MKIKNYLGLCGALLIIGGGLSPMVHLPIIGNWNYWDLHSGIASIVYVLAALAIIAAFTGKSGLLKFCGWAELLLILLTLVAVHFKVNDSFSFIPFKKLARAAAGIVHYRWSGWILLLLGAVVMIIAGRRKRTERAQSLSNQLRGE</sequence>
<organism evidence="3 4">
    <name type="scientific">Arcticibacter tournemirensis</name>
    <dbReference type="NCBI Taxonomy" id="699437"/>
    <lineage>
        <taxon>Bacteria</taxon>
        <taxon>Pseudomonadati</taxon>
        <taxon>Bacteroidota</taxon>
        <taxon>Sphingobacteriia</taxon>
        <taxon>Sphingobacteriales</taxon>
        <taxon>Sphingobacteriaceae</taxon>
        <taxon>Arcticibacter</taxon>
    </lineage>
</organism>
<dbReference type="AlphaFoldDB" id="A0A4Q0M9D0"/>
<keyword evidence="5" id="KW-1185">Reference proteome</keyword>
<dbReference type="Proteomes" id="UP000322918">
    <property type="component" value="Unassembled WGS sequence"/>
</dbReference>
<dbReference type="Proteomes" id="UP000290848">
    <property type="component" value="Unassembled WGS sequence"/>
</dbReference>
<dbReference type="RefSeq" id="WP_128769489.1">
    <property type="nucleotide sequence ID" value="NZ_RXOC01000006.1"/>
</dbReference>
<reference evidence="3 4" key="1">
    <citation type="submission" date="2018-12" db="EMBL/GenBank/DDBJ databases">
        <title>The Draft Genome Sequence of the Soil Bacterium Pedobacter tournemirensis R1.</title>
        <authorList>
            <person name="He J."/>
        </authorList>
    </citation>
    <scope>NUCLEOTIDE SEQUENCE [LARGE SCALE GENOMIC DNA]</scope>
    <source>
        <strain evidence="3 4">R1</strain>
    </source>
</reference>
<feature type="transmembrane region" description="Helical" evidence="1">
    <location>
        <begin position="66"/>
        <end position="86"/>
    </location>
</feature>
<keyword evidence="1" id="KW-1133">Transmembrane helix</keyword>